<dbReference type="OrthoDB" id="696245at2759"/>
<evidence type="ECO:0000256" key="1">
    <source>
        <dbReference type="SAM" id="MobiDB-lite"/>
    </source>
</evidence>
<comment type="caution">
    <text evidence="2">The sequence shown here is derived from an EMBL/GenBank/DDBJ whole genome shotgun (WGS) entry which is preliminary data.</text>
</comment>
<accession>A0A835FAV3</accession>
<feature type="compositionally biased region" description="Basic and acidic residues" evidence="1">
    <location>
        <begin position="66"/>
        <end position="81"/>
    </location>
</feature>
<dbReference type="Proteomes" id="UP000636709">
    <property type="component" value="Unassembled WGS sequence"/>
</dbReference>
<evidence type="ECO:0000313" key="3">
    <source>
        <dbReference type="Proteomes" id="UP000636709"/>
    </source>
</evidence>
<evidence type="ECO:0000313" key="2">
    <source>
        <dbReference type="EMBL" id="KAF8733583.1"/>
    </source>
</evidence>
<protein>
    <submittedName>
        <fullName evidence="2">Uncharacterized protein</fullName>
    </submittedName>
</protein>
<dbReference type="EMBL" id="JACEFO010001600">
    <property type="protein sequence ID" value="KAF8733583.1"/>
    <property type="molecule type" value="Genomic_DNA"/>
</dbReference>
<organism evidence="2 3">
    <name type="scientific">Digitaria exilis</name>
    <dbReference type="NCBI Taxonomy" id="1010633"/>
    <lineage>
        <taxon>Eukaryota</taxon>
        <taxon>Viridiplantae</taxon>
        <taxon>Streptophyta</taxon>
        <taxon>Embryophyta</taxon>
        <taxon>Tracheophyta</taxon>
        <taxon>Spermatophyta</taxon>
        <taxon>Magnoliopsida</taxon>
        <taxon>Liliopsida</taxon>
        <taxon>Poales</taxon>
        <taxon>Poaceae</taxon>
        <taxon>PACMAD clade</taxon>
        <taxon>Panicoideae</taxon>
        <taxon>Panicodae</taxon>
        <taxon>Paniceae</taxon>
        <taxon>Anthephorinae</taxon>
        <taxon>Digitaria</taxon>
    </lineage>
</organism>
<dbReference type="PANTHER" id="PTHR36080">
    <property type="entry name" value="DBJ|BAA96220.1"/>
    <property type="match status" value="1"/>
</dbReference>
<sequence length="126" mass="13934">MAPIISPASPGGEAAAAAALREGLLQRPPAATATASRREAIEQLRERVEELRRELDAANDGAEAAEAARRHAEMREREAAAELHASARTSKMHGEKLRELEDELRYKDGRIKVLEAIVRTRMTKKR</sequence>
<feature type="region of interest" description="Disordered" evidence="1">
    <location>
        <begin position="56"/>
        <end position="94"/>
    </location>
</feature>
<dbReference type="PANTHER" id="PTHR36080:SF2">
    <property type="entry name" value="OBERON COILED-COIL REGION DOMAIN-CONTAINING PROTEIN"/>
    <property type="match status" value="1"/>
</dbReference>
<gene>
    <name evidence="2" type="ORF">HU200_014888</name>
</gene>
<dbReference type="AlphaFoldDB" id="A0A835FAV3"/>
<reference evidence="2" key="1">
    <citation type="submission" date="2020-07" db="EMBL/GenBank/DDBJ databases">
        <title>Genome sequence and genetic diversity analysis of an under-domesticated orphan crop, white fonio (Digitaria exilis).</title>
        <authorList>
            <person name="Bennetzen J.L."/>
            <person name="Chen S."/>
            <person name="Ma X."/>
            <person name="Wang X."/>
            <person name="Yssel A.E.J."/>
            <person name="Chaluvadi S.R."/>
            <person name="Johnson M."/>
            <person name="Gangashetty P."/>
            <person name="Hamidou F."/>
            <person name="Sanogo M.D."/>
            <person name="Zwaenepoel A."/>
            <person name="Wallace J."/>
            <person name="Van De Peer Y."/>
            <person name="Van Deynze A."/>
        </authorList>
    </citation>
    <scope>NUCLEOTIDE SEQUENCE</scope>
    <source>
        <tissue evidence="2">Leaves</tissue>
    </source>
</reference>
<name>A0A835FAV3_9POAL</name>
<proteinExistence type="predicted"/>
<keyword evidence="3" id="KW-1185">Reference proteome</keyword>